<reference evidence="1" key="2">
    <citation type="submission" date="2021-04" db="EMBL/GenBank/DDBJ databases">
        <authorList>
            <person name="Gilroy R."/>
        </authorList>
    </citation>
    <scope>NUCLEOTIDE SEQUENCE</scope>
    <source>
        <strain evidence="1">CHK188-11489</strain>
    </source>
</reference>
<organism evidence="1 2">
    <name type="scientific">Candidatus Gemmiger avistercoris</name>
    <dbReference type="NCBI Taxonomy" id="2838606"/>
    <lineage>
        <taxon>Bacteria</taxon>
        <taxon>Bacillati</taxon>
        <taxon>Bacillota</taxon>
        <taxon>Clostridia</taxon>
        <taxon>Eubacteriales</taxon>
        <taxon>Gemmiger</taxon>
    </lineage>
</organism>
<name>A0A9D2FHY3_9FIRM</name>
<gene>
    <name evidence="1" type="ORF">H9724_01305</name>
</gene>
<evidence type="ECO:0008006" key="3">
    <source>
        <dbReference type="Google" id="ProtNLM"/>
    </source>
</evidence>
<dbReference type="InterPro" id="IPR016024">
    <property type="entry name" value="ARM-type_fold"/>
</dbReference>
<evidence type="ECO:0000313" key="1">
    <source>
        <dbReference type="EMBL" id="HIZ61394.1"/>
    </source>
</evidence>
<reference evidence="1" key="1">
    <citation type="journal article" date="2021" name="PeerJ">
        <title>Extensive microbial diversity within the chicken gut microbiome revealed by metagenomics and culture.</title>
        <authorList>
            <person name="Gilroy R."/>
            <person name="Ravi A."/>
            <person name="Getino M."/>
            <person name="Pursley I."/>
            <person name="Horton D.L."/>
            <person name="Alikhan N.F."/>
            <person name="Baker D."/>
            <person name="Gharbi K."/>
            <person name="Hall N."/>
            <person name="Watson M."/>
            <person name="Adriaenssens E.M."/>
            <person name="Foster-Nyarko E."/>
            <person name="Jarju S."/>
            <person name="Secka A."/>
            <person name="Antonio M."/>
            <person name="Oren A."/>
            <person name="Chaudhuri R.R."/>
            <person name="La Ragione R."/>
            <person name="Hildebrand F."/>
            <person name="Pallen M.J."/>
        </authorList>
    </citation>
    <scope>NUCLEOTIDE SEQUENCE</scope>
    <source>
        <strain evidence="1">CHK188-11489</strain>
    </source>
</reference>
<protein>
    <recommendedName>
        <fullName evidence="3">Phage-related protein</fullName>
    </recommendedName>
</protein>
<dbReference type="EMBL" id="DXBF01000011">
    <property type="protein sequence ID" value="HIZ61394.1"/>
    <property type="molecule type" value="Genomic_DNA"/>
</dbReference>
<dbReference type="SUPFAM" id="SSF48371">
    <property type="entry name" value="ARM repeat"/>
    <property type="match status" value="1"/>
</dbReference>
<proteinExistence type="predicted"/>
<evidence type="ECO:0000313" key="2">
    <source>
        <dbReference type="Proteomes" id="UP000824105"/>
    </source>
</evidence>
<sequence>MAENGTTLAKAYVQIMPSAQGIKGNLAEALGGDAASVGQSWGQKLAGSIKGVITAAGIGAALGKALTEGAALEQSIGGVETLFKGSADRVIAAADNAYRTAGVSANSYMEQVTSFSATLLQGLGGDTEAAASYADKAIVQMSDNANKMGTDMSAIQYAYQGFAKDNYTMLDNLKLGYGGTQAEMARLINDSGVLGDSIQVTAETVKDVPFSSIIDAIGVIQDDLGITGTTAQEAATTLSGSFASMKAAASNVLADLTLGRDIQPALNGLAQTVTTFLIGNLLPAVGNILSALPGALVTFVQTLGPQLAAGLATLLPQAMAALGQAGPQMMAAARTMLTSFQTAVTTQLPVLLQSGVQMVQQLVAGAVQGLPALLAQAGNMIGQFGTSIIAACVQLLTAGMQIVSTLVNGVVQSLPSLLTTAGTLMTQFYTSVLSALPQLLQAGVQMVLQVVQGVVSNLPQIVTTAFQVILQFAAGILQQLPQILQTGISLIGQLVAGLIQAIPQVIAAIPQIISGIVDAFLSYDWLSIGGNIIQGIANGIASGVGVIIDAAKSAASAALNAAKEFLGIASPSKVMRDQVGRFIPAGIAEGISRNLAPLRSAMQQATDMVAAPLPGPSLAFDAARWQPAFAGPGGAVGGSPQQTFIFNQPVQTPDEFARAVRVQQTYGLAGGR</sequence>
<accession>A0A9D2FHY3</accession>
<dbReference type="AlphaFoldDB" id="A0A9D2FHY3"/>
<dbReference type="Proteomes" id="UP000824105">
    <property type="component" value="Unassembled WGS sequence"/>
</dbReference>
<comment type="caution">
    <text evidence="1">The sequence shown here is derived from an EMBL/GenBank/DDBJ whole genome shotgun (WGS) entry which is preliminary data.</text>
</comment>